<reference evidence="3 4" key="1">
    <citation type="submission" date="2014-04" db="EMBL/GenBank/DDBJ databases">
        <title>Evolutionary Origins and Diversification of the Mycorrhizal Mutualists.</title>
        <authorList>
            <consortium name="DOE Joint Genome Institute"/>
            <consortium name="Mycorrhizal Genomics Consortium"/>
            <person name="Kohler A."/>
            <person name="Kuo A."/>
            <person name="Nagy L.G."/>
            <person name="Floudas D."/>
            <person name="Copeland A."/>
            <person name="Barry K.W."/>
            <person name="Cichocki N."/>
            <person name="Veneault-Fourrey C."/>
            <person name="LaButti K."/>
            <person name="Lindquist E.A."/>
            <person name="Lipzen A."/>
            <person name="Lundell T."/>
            <person name="Morin E."/>
            <person name="Murat C."/>
            <person name="Riley R."/>
            <person name="Ohm R."/>
            <person name="Sun H."/>
            <person name="Tunlid A."/>
            <person name="Henrissat B."/>
            <person name="Grigoriev I.V."/>
            <person name="Hibbett D.S."/>
            <person name="Martin F."/>
        </authorList>
    </citation>
    <scope>NUCLEOTIDE SEQUENCE [LARGE SCALE GENOMIC DNA]</scope>
    <source>
        <strain evidence="3 4">MD-312</strain>
    </source>
</reference>
<dbReference type="EMBL" id="KN839892">
    <property type="protein sequence ID" value="KIJ59268.1"/>
    <property type="molecule type" value="Genomic_DNA"/>
</dbReference>
<keyword evidence="4" id="KW-1185">Reference proteome</keyword>
<protein>
    <recommendedName>
        <fullName evidence="2">Nephrocystin 3-like N-terminal domain-containing protein</fullName>
    </recommendedName>
</protein>
<dbReference type="AlphaFoldDB" id="A0A0C9W0B0"/>
<organism evidence="3 4">
    <name type="scientific">Hydnomerulius pinastri MD-312</name>
    <dbReference type="NCBI Taxonomy" id="994086"/>
    <lineage>
        <taxon>Eukaryota</taxon>
        <taxon>Fungi</taxon>
        <taxon>Dikarya</taxon>
        <taxon>Basidiomycota</taxon>
        <taxon>Agaricomycotina</taxon>
        <taxon>Agaricomycetes</taxon>
        <taxon>Agaricomycetidae</taxon>
        <taxon>Boletales</taxon>
        <taxon>Boletales incertae sedis</taxon>
        <taxon>Leucogyrophana</taxon>
    </lineage>
</organism>
<dbReference type="Pfam" id="PF24883">
    <property type="entry name" value="NPHP3_N"/>
    <property type="match status" value="1"/>
</dbReference>
<dbReference type="HOGENOM" id="CLU_1510820_0_0_1"/>
<dbReference type="OrthoDB" id="3036502at2759"/>
<keyword evidence="1" id="KW-0677">Repeat</keyword>
<evidence type="ECO:0000313" key="4">
    <source>
        <dbReference type="Proteomes" id="UP000053820"/>
    </source>
</evidence>
<dbReference type="Proteomes" id="UP000053820">
    <property type="component" value="Unassembled WGS sequence"/>
</dbReference>
<dbReference type="PANTHER" id="PTHR10039">
    <property type="entry name" value="AMELOGENIN"/>
    <property type="match status" value="1"/>
</dbReference>
<evidence type="ECO:0000313" key="3">
    <source>
        <dbReference type="EMBL" id="KIJ59268.1"/>
    </source>
</evidence>
<name>A0A0C9W0B0_9AGAM</name>
<feature type="domain" description="Nephrocystin 3-like N-terminal" evidence="2">
    <location>
        <begin position="101"/>
        <end position="177"/>
    </location>
</feature>
<accession>A0A0C9W0B0</accession>
<gene>
    <name evidence="3" type="ORF">HYDPIDRAFT_44096</name>
</gene>
<dbReference type="PANTHER" id="PTHR10039:SF16">
    <property type="entry name" value="GPI INOSITOL-DEACYLASE"/>
    <property type="match status" value="1"/>
</dbReference>
<evidence type="ECO:0000259" key="2">
    <source>
        <dbReference type="Pfam" id="PF24883"/>
    </source>
</evidence>
<dbReference type="InterPro" id="IPR056884">
    <property type="entry name" value="NPHP3-like_N"/>
</dbReference>
<proteinExistence type="predicted"/>
<sequence>MAEAPTARATALANKAAAFENSTRPQRFSASSLMGVSAAATVLQVVQVAAQVTNALGAYISSVKGADSARNQLHGAVLGWFKAVDCTVGHKFTRKQRQKTTGDWLFKEQLYIDWRSNATKFLWLNEKAGAGKSVLAYIVFIAAREPKSISSSSAVVDKLLCDLGHDETLAYFFCDFRN</sequence>
<evidence type="ECO:0000256" key="1">
    <source>
        <dbReference type="ARBA" id="ARBA00022737"/>
    </source>
</evidence>